<dbReference type="GO" id="GO:0048364">
    <property type="term" value="P:root development"/>
    <property type="evidence" value="ECO:0007669"/>
    <property type="project" value="InterPro"/>
</dbReference>
<evidence type="ECO:0000256" key="1">
    <source>
        <dbReference type="SAM" id="Coils"/>
    </source>
</evidence>
<reference evidence="2" key="1">
    <citation type="journal article" date="2019" name="Database">
        <title>The radish genome database (RadishGD): an integrated information resource for radish genomics.</title>
        <authorList>
            <person name="Yu H.J."/>
            <person name="Baek S."/>
            <person name="Lee Y.J."/>
            <person name="Cho A."/>
            <person name="Mun J.H."/>
        </authorList>
    </citation>
    <scope>NUCLEOTIDE SEQUENCE [LARGE SCALE GENOMIC DNA]</scope>
    <source>
        <strain evidence="2">cv. WK10039</strain>
    </source>
</reference>
<proteinExistence type="predicted"/>
<dbReference type="GeneID" id="108836439"/>
<dbReference type="Pfam" id="PF03087">
    <property type="entry name" value="BPS1"/>
    <property type="match status" value="1"/>
</dbReference>
<dbReference type="InterPro" id="IPR004320">
    <property type="entry name" value="BPS1_pln"/>
</dbReference>
<dbReference type="AlphaFoldDB" id="A0A6J0LZ67"/>
<accession>A0A6J0LZ67</accession>
<reference evidence="3" key="2">
    <citation type="submission" date="2025-08" db="UniProtKB">
        <authorList>
            <consortium name="RefSeq"/>
        </authorList>
    </citation>
    <scope>IDENTIFICATION</scope>
    <source>
        <tissue evidence="3">Leaf</tissue>
    </source>
</reference>
<evidence type="ECO:0000313" key="3">
    <source>
        <dbReference type="RefSeq" id="XP_018465099.1"/>
    </source>
</evidence>
<protein>
    <submittedName>
        <fullName evidence="3">Uncharacterized protein LOC108836439</fullName>
    </submittedName>
</protein>
<evidence type="ECO:0000313" key="2">
    <source>
        <dbReference type="Proteomes" id="UP000504610"/>
    </source>
</evidence>
<dbReference type="KEGG" id="rsz:108836439"/>
<sequence>MAATYHVRSSSLPARLHSNGLNHIQQLLTRLPTDNTNNSLSLLSRLYESISHLCNNSPASSLLPHHSFFTDLLDLSLVHLDLCSKLRDITSRIKDCLRDLRSAFRRRRHGGDFTIRCHVKAFVRSRRLIHKDLAKLLYLLKQTDHSSIFSTHPLITLLQQVCSQTCISFRTVMLSLSASVPKPKPSGWALVSKLVINNVTSKSAQVQTGQENEFQMMDEELQRFCSAKEIKKEGIKSLINSLDKVDVAVEELEESLESLYRRMIQARVSLLNILSLHI</sequence>
<dbReference type="GO" id="GO:0048367">
    <property type="term" value="P:shoot system development"/>
    <property type="evidence" value="ECO:0007669"/>
    <property type="project" value="InterPro"/>
</dbReference>
<dbReference type="Proteomes" id="UP000504610">
    <property type="component" value="Chromosome 4"/>
</dbReference>
<dbReference type="RefSeq" id="XP_018465099.1">
    <property type="nucleotide sequence ID" value="XM_018609597.2"/>
</dbReference>
<keyword evidence="2" id="KW-1185">Reference proteome</keyword>
<gene>
    <name evidence="3" type="primary">LOC108836439</name>
</gene>
<dbReference type="OrthoDB" id="1102436at2759"/>
<organism evidence="2 3">
    <name type="scientific">Raphanus sativus</name>
    <name type="common">Radish</name>
    <name type="synonym">Raphanus raphanistrum var. sativus</name>
    <dbReference type="NCBI Taxonomy" id="3726"/>
    <lineage>
        <taxon>Eukaryota</taxon>
        <taxon>Viridiplantae</taxon>
        <taxon>Streptophyta</taxon>
        <taxon>Embryophyta</taxon>
        <taxon>Tracheophyta</taxon>
        <taxon>Spermatophyta</taxon>
        <taxon>Magnoliopsida</taxon>
        <taxon>eudicotyledons</taxon>
        <taxon>Gunneridae</taxon>
        <taxon>Pentapetalae</taxon>
        <taxon>rosids</taxon>
        <taxon>malvids</taxon>
        <taxon>Brassicales</taxon>
        <taxon>Brassicaceae</taxon>
        <taxon>Brassiceae</taxon>
        <taxon>Raphanus</taxon>
    </lineage>
</organism>
<name>A0A6J0LZ67_RAPSA</name>
<dbReference type="PANTHER" id="PTHR33070:SF104">
    <property type="entry name" value="NUCLEOLUS AND NEURAL PROGENITOR PROTEIN-LIKE N-TERMINAL DOMAIN-CONTAINING PROTEIN"/>
    <property type="match status" value="1"/>
</dbReference>
<keyword evidence="1" id="KW-0175">Coiled coil</keyword>
<dbReference type="PANTHER" id="PTHR33070">
    <property type="entry name" value="OS06G0725500 PROTEIN"/>
    <property type="match status" value="1"/>
</dbReference>
<feature type="coiled-coil region" evidence="1">
    <location>
        <begin position="235"/>
        <end position="269"/>
    </location>
</feature>